<keyword evidence="1" id="KW-0732">Signal</keyword>
<protein>
    <recommendedName>
        <fullName evidence="4">DUF3887 domain-containing protein</fullName>
    </recommendedName>
</protein>
<reference evidence="2 3" key="1">
    <citation type="submission" date="2019-03" db="EMBL/GenBank/DDBJ databases">
        <title>Genomic analyses of the natural microbiome of Caenorhabditis elegans.</title>
        <authorList>
            <person name="Samuel B."/>
        </authorList>
    </citation>
    <scope>NUCLEOTIDE SEQUENCE [LARGE SCALE GENOMIC DNA]</scope>
    <source>
        <strain evidence="2 3">JUb89</strain>
    </source>
</reference>
<dbReference type="PROSITE" id="PS51257">
    <property type="entry name" value="PROKAR_LIPOPROTEIN"/>
    <property type="match status" value="1"/>
</dbReference>
<evidence type="ECO:0000313" key="2">
    <source>
        <dbReference type="EMBL" id="TCM67294.1"/>
    </source>
</evidence>
<feature type="chain" id="PRO_5020793672" description="DUF3887 domain-containing protein" evidence="1">
    <location>
        <begin position="19"/>
        <end position="167"/>
    </location>
</feature>
<sequence>MKIIKLLMLLSLGLGSSACERIEESVQGLLQQPQHKPQLQISTLAQDQKAAALYTALQAEDLPRVTALLDKSLQQQIKNAPSTIEHMFRLIPAEAPSQSQVVAANHTTAAHVGPTTTVIYLYEYPKLSIVMTVVFQGDTGGDRVLALVVDQLDQVDPPSKGQDAATL</sequence>
<organism evidence="2 3">
    <name type="scientific">Acinetobacter calcoaceticus</name>
    <dbReference type="NCBI Taxonomy" id="471"/>
    <lineage>
        <taxon>Bacteria</taxon>
        <taxon>Pseudomonadati</taxon>
        <taxon>Pseudomonadota</taxon>
        <taxon>Gammaproteobacteria</taxon>
        <taxon>Moraxellales</taxon>
        <taxon>Moraxellaceae</taxon>
        <taxon>Acinetobacter</taxon>
        <taxon>Acinetobacter calcoaceticus/baumannii complex</taxon>
    </lineage>
</organism>
<evidence type="ECO:0008006" key="4">
    <source>
        <dbReference type="Google" id="ProtNLM"/>
    </source>
</evidence>
<keyword evidence="3" id="KW-1185">Reference proteome</keyword>
<dbReference type="OrthoDB" id="10012237at2"/>
<feature type="signal peptide" evidence="1">
    <location>
        <begin position="1"/>
        <end position="18"/>
    </location>
</feature>
<dbReference type="Proteomes" id="UP000294963">
    <property type="component" value="Unassembled WGS sequence"/>
</dbReference>
<evidence type="ECO:0000313" key="3">
    <source>
        <dbReference type="Proteomes" id="UP000294963"/>
    </source>
</evidence>
<comment type="caution">
    <text evidence="2">The sequence shown here is derived from an EMBL/GenBank/DDBJ whole genome shotgun (WGS) entry which is preliminary data.</text>
</comment>
<name>A0A4R1XSF0_ACICA</name>
<accession>A0A4R1XSF0</accession>
<gene>
    <name evidence="2" type="ORF">EC844_10966</name>
</gene>
<evidence type="ECO:0000256" key="1">
    <source>
        <dbReference type="SAM" id="SignalP"/>
    </source>
</evidence>
<proteinExistence type="predicted"/>
<dbReference type="EMBL" id="SLVJ01000009">
    <property type="protein sequence ID" value="TCM67294.1"/>
    <property type="molecule type" value="Genomic_DNA"/>
</dbReference>
<dbReference type="AlphaFoldDB" id="A0A4R1XSF0"/>